<evidence type="ECO:0000313" key="2">
    <source>
        <dbReference type="EMBL" id="EBP0012431.1"/>
    </source>
</evidence>
<sequence>MAGSENSVNPNLMNAKVFYSRRTKLGIPAEIFLILAFLNVFAVVLAIMFSSIFSLISLILFILISVVPMKFVFRTDPDAHKAWIYGWLAPARLENVHVVKRRVMFVDVQ</sequence>
<protein>
    <submittedName>
        <fullName evidence="2">Uncharacterized protein</fullName>
    </submittedName>
</protein>
<keyword evidence="1" id="KW-1133">Transmembrane helix</keyword>
<name>A0A5U2F4P8_SALER</name>
<evidence type="ECO:0000256" key="1">
    <source>
        <dbReference type="SAM" id="Phobius"/>
    </source>
</evidence>
<proteinExistence type="predicted"/>
<dbReference type="AlphaFoldDB" id="A0A5U2F4P8"/>
<reference evidence="2" key="1">
    <citation type="submission" date="2018-07" db="EMBL/GenBank/DDBJ databases">
        <authorList>
            <consortium name="GenomeTrakr network: Whole genome sequencing for foodborne pathogen traceback"/>
        </authorList>
    </citation>
    <scope>NUCLEOTIDE SEQUENCE</scope>
    <source>
        <strain evidence="2">CFSAN018538</strain>
    </source>
</reference>
<organism evidence="2">
    <name type="scientific">Salmonella enterica</name>
    <name type="common">Salmonella choleraesuis</name>
    <dbReference type="NCBI Taxonomy" id="28901"/>
    <lineage>
        <taxon>Bacteria</taxon>
        <taxon>Pseudomonadati</taxon>
        <taxon>Pseudomonadota</taxon>
        <taxon>Gammaproteobacteria</taxon>
        <taxon>Enterobacterales</taxon>
        <taxon>Enterobacteriaceae</taxon>
        <taxon>Salmonella</taxon>
    </lineage>
</organism>
<feature type="transmembrane region" description="Helical" evidence="1">
    <location>
        <begin position="55"/>
        <end position="73"/>
    </location>
</feature>
<keyword evidence="1" id="KW-0472">Membrane</keyword>
<accession>A0A5U2F4P8</accession>
<feature type="transmembrane region" description="Helical" evidence="1">
    <location>
        <begin position="31"/>
        <end position="49"/>
    </location>
</feature>
<comment type="caution">
    <text evidence="2">The sequence shown here is derived from an EMBL/GenBank/DDBJ whole genome shotgun (WGS) entry which is preliminary data.</text>
</comment>
<keyword evidence="1" id="KW-0812">Transmembrane</keyword>
<gene>
    <name evidence="2" type="ORF">HX37_16750</name>
</gene>
<dbReference type="EMBL" id="AAGKHU010000060">
    <property type="protein sequence ID" value="EBP0012431.1"/>
    <property type="molecule type" value="Genomic_DNA"/>
</dbReference>